<dbReference type="SUPFAM" id="SSF47413">
    <property type="entry name" value="lambda repressor-like DNA-binding domains"/>
    <property type="match status" value="1"/>
</dbReference>
<feature type="coiled-coil region" evidence="1">
    <location>
        <begin position="30"/>
        <end position="57"/>
    </location>
</feature>
<evidence type="ECO:0000256" key="1">
    <source>
        <dbReference type="SAM" id="Coils"/>
    </source>
</evidence>
<keyword evidence="4" id="KW-1185">Reference proteome</keyword>
<feature type="coiled-coil region" evidence="1">
    <location>
        <begin position="110"/>
        <end position="137"/>
    </location>
</feature>
<dbReference type="OrthoDB" id="674774at2"/>
<dbReference type="InterPro" id="IPR001387">
    <property type="entry name" value="Cro/C1-type_HTH"/>
</dbReference>
<feature type="domain" description="HTH cro/C1-type" evidence="2">
    <location>
        <begin position="11"/>
        <end position="66"/>
    </location>
</feature>
<evidence type="ECO:0000313" key="4">
    <source>
        <dbReference type="Proteomes" id="UP000006073"/>
    </source>
</evidence>
<dbReference type="Gene3D" id="1.10.260.40">
    <property type="entry name" value="lambda repressor-like DNA-binding domains"/>
    <property type="match status" value="1"/>
</dbReference>
<evidence type="ECO:0000313" key="3">
    <source>
        <dbReference type="EMBL" id="EOZ93847.1"/>
    </source>
</evidence>
<dbReference type="EMBL" id="ALWO02000044">
    <property type="protein sequence ID" value="EOZ93847.1"/>
    <property type="molecule type" value="Genomic_DNA"/>
</dbReference>
<dbReference type="eggNOG" id="COG1476">
    <property type="taxonomic scope" value="Bacteria"/>
</dbReference>
<keyword evidence="1" id="KW-0175">Coiled coil</keyword>
<accession>S2D3F9</accession>
<dbReference type="AlphaFoldDB" id="S2D3F9"/>
<dbReference type="PROSITE" id="PS50943">
    <property type="entry name" value="HTH_CROC1"/>
    <property type="match status" value="1"/>
</dbReference>
<dbReference type="GO" id="GO:0003677">
    <property type="term" value="F:DNA binding"/>
    <property type="evidence" value="ECO:0007669"/>
    <property type="project" value="InterPro"/>
</dbReference>
<dbReference type="Proteomes" id="UP000006073">
    <property type="component" value="Unassembled WGS sequence"/>
</dbReference>
<comment type="caution">
    <text evidence="3">The sequence shown here is derived from an EMBL/GenBank/DDBJ whole genome shotgun (WGS) entry which is preliminary data.</text>
</comment>
<dbReference type="CDD" id="cd00093">
    <property type="entry name" value="HTH_XRE"/>
    <property type="match status" value="1"/>
</dbReference>
<proteinExistence type="predicted"/>
<gene>
    <name evidence="3" type="ORF">A33Q_3452</name>
</gene>
<evidence type="ECO:0000259" key="2">
    <source>
        <dbReference type="PROSITE" id="PS50943"/>
    </source>
</evidence>
<dbReference type="RefSeq" id="WP_009035862.1">
    <property type="nucleotide sequence ID" value="NZ_ALWO02000044.1"/>
</dbReference>
<dbReference type="STRING" id="1189612.A33Q_3452"/>
<organism evidence="3 4">
    <name type="scientific">Indibacter alkaliphilus (strain CCUG 57479 / KCTC 22604 / LW1)</name>
    <dbReference type="NCBI Taxonomy" id="1189612"/>
    <lineage>
        <taxon>Bacteria</taxon>
        <taxon>Pseudomonadati</taxon>
        <taxon>Bacteroidota</taxon>
        <taxon>Cytophagia</taxon>
        <taxon>Cytophagales</taxon>
        <taxon>Cyclobacteriaceae</taxon>
    </lineage>
</organism>
<name>S2D3F9_INDAL</name>
<protein>
    <submittedName>
        <fullName evidence="3">Transcriptional regulator, XRE family</fullName>
    </submittedName>
</protein>
<sequence length="140" mass="16394">MKESIHHGRNIKRFREMMGIKQEVLAIELGEDWTQKKVSLLEQKEQIEEELLRQVAEVLKVPAEAIKSFTEEAAFNIISNTYNNESNDQSTLIASSVNYQPNFNPLDKLIEVFEENKKLYERLLESEKEKVELLKKLLDK</sequence>
<reference evidence="3 4" key="1">
    <citation type="journal article" date="2013" name="Genome Announc.">
        <title>Draft Genome Sequence of Indibacter alkaliphilus Strain LW1T, Isolated from Lonar Lake, a Haloalkaline Lake in the Buldana District of Maharashtra, India.</title>
        <authorList>
            <person name="Singh A."/>
            <person name="Kumar Jangir P."/>
            <person name="Sharma R."/>
            <person name="Singh A."/>
            <person name="Kumar Pinnaka A."/>
            <person name="Shivaji S."/>
        </authorList>
    </citation>
    <scope>NUCLEOTIDE SEQUENCE [LARGE SCALE GENOMIC DNA]</scope>
    <source>
        <strain evidence="4">CCUG 57479 / KCTC 22604 / LW1</strain>
    </source>
</reference>
<dbReference type="InterPro" id="IPR010982">
    <property type="entry name" value="Lambda_DNA-bd_dom_sf"/>
</dbReference>